<accession>A0A2J7QSI8</accession>
<dbReference type="Proteomes" id="UP000235965">
    <property type="component" value="Unassembled WGS sequence"/>
</dbReference>
<dbReference type="AlphaFoldDB" id="A0A2J7QSI8"/>
<feature type="region of interest" description="Disordered" evidence="1">
    <location>
        <begin position="52"/>
        <end position="99"/>
    </location>
</feature>
<gene>
    <name evidence="2" type="ORF">B7P43_G00783</name>
</gene>
<sequence length="99" mass="11035">MQGWRKLHNEEFHNLDSSPGIIRMIKSGRIRLVRHIAHTTKSRGLVQTGSAVHPTSYTMGTRGSSLGLKRPGRESDHSPPTSARSRKFGSIHPLPHFMA</sequence>
<evidence type="ECO:0000256" key="1">
    <source>
        <dbReference type="SAM" id="MobiDB-lite"/>
    </source>
</evidence>
<organism evidence="2 3">
    <name type="scientific">Cryptotermes secundus</name>
    <dbReference type="NCBI Taxonomy" id="105785"/>
    <lineage>
        <taxon>Eukaryota</taxon>
        <taxon>Metazoa</taxon>
        <taxon>Ecdysozoa</taxon>
        <taxon>Arthropoda</taxon>
        <taxon>Hexapoda</taxon>
        <taxon>Insecta</taxon>
        <taxon>Pterygota</taxon>
        <taxon>Neoptera</taxon>
        <taxon>Polyneoptera</taxon>
        <taxon>Dictyoptera</taxon>
        <taxon>Blattodea</taxon>
        <taxon>Blattoidea</taxon>
        <taxon>Termitoidae</taxon>
        <taxon>Kalotermitidae</taxon>
        <taxon>Cryptotermitinae</taxon>
        <taxon>Cryptotermes</taxon>
    </lineage>
</organism>
<keyword evidence="3" id="KW-1185">Reference proteome</keyword>
<reference evidence="2 3" key="1">
    <citation type="submission" date="2017-12" db="EMBL/GenBank/DDBJ databases">
        <title>Hemimetabolous genomes reveal molecular basis of termite eusociality.</title>
        <authorList>
            <person name="Harrison M.C."/>
            <person name="Jongepier E."/>
            <person name="Robertson H.M."/>
            <person name="Arning N."/>
            <person name="Bitard-Feildel T."/>
            <person name="Chao H."/>
            <person name="Childers C.P."/>
            <person name="Dinh H."/>
            <person name="Doddapaneni H."/>
            <person name="Dugan S."/>
            <person name="Gowin J."/>
            <person name="Greiner C."/>
            <person name="Han Y."/>
            <person name="Hu H."/>
            <person name="Hughes D.S.T."/>
            <person name="Huylmans A.-K."/>
            <person name="Kemena C."/>
            <person name="Kremer L.P.M."/>
            <person name="Lee S.L."/>
            <person name="Lopez-Ezquerra A."/>
            <person name="Mallet L."/>
            <person name="Monroy-Kuhn J.M."/>
            <person name="Moser A."/>
            <person name="Murali S.C."/>
            <person name="Muzny D.M."/>
            <person name="Otani S."/>
            <person name="Piulachs M.-D."/>
            <person name="Poelchau M."/>
            <person name="Qu J."/>
            <person name="Schaub F."/>
            <person name="Wada-Katsumata A."/>
            <person name="Worley K.C."/>
            <person name="Xie Q."/>
            <person name="Ylla G."/>
            <person name="Poulsen M."/>
            <person name="Gibbs R.A."/>
            <person name="Schal C."/>
            <person name="Richards S."/>
            <person name="Belles X."/>
            <person name="Korb J."/>
            <person name="Bornberg-Bauer E."/>
        </authorList>
    </citation>
    <scope>NUCLEOTIDE SEQUENCE [LARGE SCALE GENOMIC DNA]</scope>
    <source>
        <tissue evidence="2">Whole body</tissue>
    </source>
</reference>
<feature type="compositionally biased region" description="Polar residues" evidence="1">
    <location>
        <begin position="52"/>
        <end position="64"/>
    </location>
</feature>
<proteinExistence type="predicted"/>
<comment type="caution">
    <text evidence="2">The sequence shown here is derived from an EMBL/GenBank/DDBJ whole genome shotgun (WGS) entry which is preliminary data.</text>
</comment>
<name>A0A2J7QSI8_9NEOP</name>
<dbReference type="InParanoid" id="A0A2J7QSI8"/>
<dbReference type="EMBL" id="NEVH01011876">
    <property type="protein sequence ID" value="PNF31546.1"/>
    <property type="molecule type" value="Genomic_DNA"/>
</dbReference>
<evidence type="ECO:0000313" key="2">
    <source>
        <dbReference type="EMBL" id="PNF31546.1"/>
    </source>
</evidence>
<evidence type="ECO:0000313" key="3">
    <source>
        <dbReference type="Proteomes" id="UP000235965"/>
    </source>
</evidence>
<protein>
    <submittedName>
        <fullName evidence="2">Uncharacterized protein</fullName>
    </submittedName>
</protein>